<organism evidence="1 2">
    <name type="scientific">Chromobacterium haemolyticum</name>
    <dbReference type="NCBI Taxonomy" id="394935"/>
    <lineage>
        <taxon>Bacteria</taxon>
        <taxon>Pseudomonadati</taxon>
        <taxon>Pseudomonadota</taxon>
        <taxon>Betaproteobacteria</taxon>
        <taxon>Neisseriales</taxon>
        <taxon>Chromobacteriaceae</taxon>
        <taxon>Chromobacterium</taxon>
    </lineage>
</organism>
<accession>A0A1W0CIV9</accession>
<dbReference type="EMBL" id="MUKV01000032">
    <property type="protein sequence ID" value="OQS34482.1"/>
    <property type="molecule type" value="Genomic_DNA"/>
</dbReference>
<reference evidence="1 2" key="1">
    <citation type="submission" date="2017-02" db="EMBL/GenBank/DDBJ databases">
        <title>Chromobacterium haemolyticum H5244.</title>
        <authorList>
            <person name="Gulvik C.A."/>
        </authorList>
    </citation>
    <scope>NUCLEOTIDE SEQUENCE [LARGE SCALE GENOMIC DNA]</scope>
    <source>
        <strain evidence="1 2">H5244</strain>
    </source>
</reference>
<sequence length="223" mass="24467">MAIVSAHTPEAQTALNPTPLLAQILAAHGLPCQEAKGWLLPHGQLPAIGAHWTPGENNGRLDVHVLLDNDIRMMESFAGLGAGQEGLNDALENFSANVLHVLLAGLWGIADEAQVTERRWEIAGREYMAYIGNFGLRGAAERLEQSLFEALFRQATTALRAETLGGDAHWSRLFFCNLNGEFVSEALLDNQRWEAGLSLLDALPWPAAQGYYSLRHFMLLRAV</sequence>
<comment type="caution">
    <text evidence="1">The sequence shown here is derived from an EMBL/GenBank/DDBJ whole genome shotgun (WGS) entry which is preliminary data.</text>
</comment>
<dbReference type="InterPro" id="IPR045929">
    <property type="entry name" value="DUF6348"/>
</dbReference>
<evidence type="ECO:0000313" key="1">
    <source>
        <dbReference type="EMBL" id="OQS34482.1"/>
    </source>
</evidence>
<dbReference type="Proteomes" id="UP000192721">
    <property type="component" value="Unassembled WGS sequence"/>
</dbReference>
<dbReference type="AlphaFoldDB" id="A0A1W0CIV9"/>
<gene>
    <name evidence="1" type="ORF">B0T45_18635</name>
</gene>
<proteinExistence type="predicted"/>
<protein>
    <submittedName>
        <fullName evidence="1">Uncharacterized protein</fullName>
    </submittedName>
</protein>
<evidence type="ECO:0000313" key="2">
    <source>
        <dbReference type="Proteomes" id="UP000192721"/>
    </source>
</evidence>
<name>A0A1W0CIV9_9NEIS</name>
<dbReference type="Pfam" id="PF19875">
    <property type="entry name" value="DUF6348"/>
    <property type="match status" value="1"/>
</dbReference>